<evidence type="ECO:0000256" key="4">
    <source>
        <dbReference type="ARBA" id="ARBA00022692"/>
    </source>
</evidence>
<feature type="transmembrane region" description="Helical" evidence="7">
    <location>
        <begin position="151"/>
        <end position="175"/>
    </location>
</feature>
<evidence type="ECO:0000256" key="6">
    <source>
        <dbReference type="ARBA" id="ARBA00023136"/>
    </source>
</evidence>
<evidence type="ECO:0000259" key="8">
    <source>
        <dbReference type="Pfam" id="PF00892"/>
    </source>
</evidence>
<feature type="transmembrane region" description="Helical" evidence="7">
    <location>
        <begin position="291"/>
        <end position="310"/>
    </location>
</feature>
<evidence type="ECO:0000256" key="5">
    <source>
        <dbReference type="ARBA" id="ARBA00022989"/>
    </source>
</evidence>
<evidence type="ECO:0000256" key="3">
    <source>
        <dbReference type="ARBA" id="ARBA00022475"/>
    </source>
</evidence>
<organism evidence="9 10">
    <name type="scientific">Berryella wangjianweii</name>
    <dbReference type="NCBI Taxonomy" id="2734634"/>
    <lineage>
        <taxon>Bacteria</taxon>
        <taxon>Bacillati</taxon>
        <taxon>Actinomycetota</taxon>
        <taxon>Coriobacteriia</taxon>
        <taxon>Eggerthellales</taxon>
        <taxon>Eggerthellaceae</taxon>
        <taxon>Berryella</taxon>
    </lineage>
</organism>
<feature type="transmembrane region" description="Helical" evidence="7">
    <location>
        <begin position="7"/>
        <end position="29"/>
    </location>
</feature>
<feature type="transmembrane region" description="Helical" evidence="7">
    <location>
        <begin position="128"/>
        <end position="145"/>
    </location>
</feature>
<reference evidence="10" key="1">
    <citation type="submission" date="2020-05" db="EMBL/GenBank/DDBJ databases">
        <title>Novel species in genus Nocardioides.</title>
        <authorList>
            <person name="Zhang G."/>
        </authorList>
    </citation>
    <scope>NUCLEOTIDE SEQUENCE [LARGE SCALE GENOMIC DNA]</scope>
    <source>
        <strain evidence="10">zg-1050</strain>
    </source>
</reference>
<dbReference type="PANTHER" id="PTHR32322:SF18">
    <property type="entry name" value="S-ADENOSYLMETHIONINE_S-ADENOSYLHOMOCYSTEINE TRANSPORTER"/>
    <property type="match status" value="1"/>
</dbReference>
<dbReference type="AlphaFoldDB" id="A0A6M8J009"/>
<keyword evidence="3" id="KW-1003">Cell membrane</keyword>
<feature type="transmembrane region" description="Helical" evidence="7">
    <location>
        <begin position="187"/>
        <end position="212"/>
    </location>
</feature>
<feature type="domain" description="EamA" evidence="8">
    <location>
        <begin position="159"/>
        <end position="305"/>
    </location>
</feature>
<evidence type="ECO:0000256" key="2">
    <source>
        <dbReference type="ARBA" id="ARBA00007362"/>
    </source>
</evidence>
<dbReference type="SUPFAM" id="SSF103481">
    <property type="entry name" value="Multidrug resistance efflux transporter EmrE"/>
    <property type="match status" value="1"/>
</dbReference>
<comment type="similarity">
    <text evidence="2">Belongs to the EamA transporter family.</text>
</comment>
<dbReference type="InterPro" id="IPR050638">
    <property type="entry name" value="AA-Vitamin_Transporters"/>
</dbReference>
<dbReference type="Pfam" id="PF00892">
    <property type="entry name" value="EamA"/>
    <property type="match status" value="2"/>
</dbReference>
<dbReference type="InterPro" id="IPR037185">
    <property type="entry name" value="EmrE-like"/>
</dbReference>
<evidence type="ECO:0000256" key="1">
    <source>
        <dbReference type="ARBA" id="ARBA00004651"/>
    </source>
</evidence>
<feature type="transmembrane region" description="Helical" evidence="7">
    <location>
        <begin position="77"/>
        <end position="98"/>
    </location>
</feature>
<dbReference type="KEGG" id="bwa:HLV38_01245"/>
<feature type="transmembrane region" description="Helical" evidence="7">
    <location>
        <begin position="232"/>
        <end position="252"/>
    </location>
</feature>
<gene>
    <name evidence="9" type="ORF">HLV38_01245</name>
</gene>
<keyword evidence="5 7" id="KW-1133">Transmembrane helix</keyword>
<sequence>MSTEAKGILFALAGAVLWGFSGACIQYLLADYELSPLLLTAVRMLGAGALFLVVMAVTERAVFRDFLSDPTALRQGIVFGAVGLFLTQLTYACCIQVTNSGTATVIASSSIVMIMVATCLLMRRLPRLCDLAGLVLAICATYLIATKGDPGVLSIPADGLAWGLVNAAFVSFYVMYPRKMIAKFGSVAVTGFGMVFGGVASLVLLVGLQAHIGMGGEFTLMSLAIPALDPTLAVGLALIVLLGTFGAFGLYLHGIGIIGGVKGSMIGAAEPVSATVIPAVFLGTAFAGADWVGLLMMMGTIALVSLPMHPRGLHRHRRKRA</sequence>
<feature type="transmembrane region" description="Helical" evidence="7">
    <location>
        <begin position="104"/>
        <end position="121"/>
    </location>
</feature>
<keyword evidence="10" id="KW-1185">Reference proteome</keyword>
<dbReference type="RefSeq" id="WP_173163578.1">
    <property type="nucleotide sequence ID" value="NZ_CP053716.1"/>
</dbReference>
<dbReference type="PROSITE" id="PS51257">
    <property type="entry name" value="PROKAR_LIPOPROTEIN"/>
    <property type="match status" value="1"/>
</dbReference>
<evidence type="ECO:0000256" key="7">
    <source>
        <dbReference type="SAM" id="Phobius"/>
    </source>
</evidence>
<dbReference type="Proteomes" id="UP000503297">
    <property type="component" value="Chromosome"/>
</dbReference>
<dbReference type="EMBL" id="CP053716">
    <property type="protein sequence ID" value="QKF06897.1"/>
    <property type="molecule type" value="Genomic_DNA"/>
</dbReference>
<feature type="domain" description="EamA" evidence="8">
    <location>
        <begin position="6"/>
        <end position="145"/>
    </location>
</feature>
<feature type="transmembrane region" description="Helical" evidence="7">
    <location>
        <begin position="35"/>
        <end position="57"/>
    </location>
</feature>
<comment type="subcellular location">
    <subcellularLocation>
        <location evidence="1">Cell membrane</location>
        <topology evidence="1">Multi-pass membrane protein</topology>
    </subcellularLocation>
</comment>
<protein>
    <submittedName>
        <fullName evidence="9">EamA family transporter</fullName>
    </submittedName>
</protein>
<keyword evidence="4 7" id="KW-0812">Transmembrane</keyword>
<keyword evidence="6 7" id="KW-0472">Membrane</keyword>
<evidence type="ECO:0000313" key="9">
    <source>
        <dbReference type="EMBL" id="QKF06897.1"/>
    </source>
</evidence>
<dbReference type="PANTHER" id="PTHR32322">
    <property type="entry name" value="INNER MEMBRANE TRANSPORTER"/>
    <property type="match status" value="1"/>
</dbReference>
<feature type="transmembrane region" description="Helical" evidence="7">
    <location>
        <begin position="264"/>
        <end position="285"/>
    </location>
</feature>
<dbReference type="InterPro" id="IPR000620">
    <property type="entry name" value="EamA_dom"/>
</dbReference>
<dbReference type="GO" id="GO:0005886">
    <property type="term" value="C:plasma membrane"/>
    <property type="evidence" value="ECO:0007669"/>
    <property type="project" value="UniProtKB-SubCell"/>
</dbReference>
<accession>A0A6M8J009</accession>
<evidence type="ECO:0000313" key="10">
    <source>
        <dbReference type="Proteomes" id="UP000503297"/>
    </source>
</evidence>
<proteinExistence type="inferred from homology"/>
<name>A0A6M8J009_9ACTN</name>